<dbReference type="SUPFAM" id="SSF53474">
    <property type="entry name" value="alpha/beta-Hydrolases"/>
    <property type="match status" value="1"/>
</dbReference>
<sequence length="277" mass="31263">MKVLLTGAGMVAGIVLLFFGLQTFMVIFNQEEQLFMEQTISEERAFSVSEERDDLEELSIDATDGVTLHGWLRHAANDQDKQPLVIYFGGNAEEQSQAIPTFDHLSDWSVLFMNYRGYGLSEGKPGQDELYSDAKTLFDTMSERDDINEDKIVLMGRSMGTAPAVHASDVRDAKGTILISPYDSRTRLQEHRHPYLPISSFIRHPFELSDRASDIESPLLTVIGTDDRVIPPQHSETTAEHWGGRTNIVHLEGYGHNNLQQNNRFDSAIETFLEELD</sequence>
<dbReference type="STRING" id="1464123.SAMN05444126_13118"/>
<proteinExistence type="predicted"/>
<dbReference type="Gene3D" id="3.40.50.1820">
    <property type="entry name" value="alpha/beta hydrolase"/>
    <property type="match status" value="1"/>
</dbReference>
<evidence type="ECO:0000259" key="2">
    <source>
        <dbReference type="Pfam" id="PF12146"/>
    </source>
</evidence>
<dbReference type="InterPro" id="IPR022742">
    <property type="entry name" value="Hydrolase_4"/>
</dbReference>
<gene>
    <name evidence="3" type="ORF">SAMN05444126_13118</name>
</gene>
<evidence type="ECO:0000256" key="1">
    <source>
        <dbReference type="SAM" id="Phobius"/>
    </source>
</evidence>
<keyword evidence="4" id="KW-1185">Reference proteome</keyword>
<keyword evidence="1" id="KW-0812">Transmembrane</keyword>
<dbReference type="Proteomes" id="UP000199318">
    <property type="component" value="Unassembled WGS sequence"/>
</dbReference>
<reference evidence="4" key="1">
    <citation type="submission" date="2016-10" db="EMBL/GenBank/DDBJ databases">
        <authorList>
            <person name="de Groot N.N."/>
        </authorList>
    </citation>
    <scope>NUCLEOTIDE SEQUENCE [LARGE SCALE GENOMIC DNA]</scope>
    <source>
        <strain evidence="4">10nlg</strain>
    </source>
</reference>
<evidence type="ECO:0000313" key="4">
    <source>
        <dbReference type="Proteomes" id="UP000199318"/>
    </source>
</evidence>
<dbReference type="EMBL" id="FOGV01000031">
    <property type="protein sequence ID" value="SES31062.1"/>
    <property type="molecule type" value="Genomic_DNA"/>
</dbReference>
<accession>A0A1H9WAU2</accession>
<dbReference type="Pfam" id="PF12146">
    <property type="entry name" value="Hydrolase_4"/>
    <property type="match status" value="1"/>
</dbReference>
<protein>
    <recommendedName>
        <fullName evidence="2">Serine aminopeptidase S33 domain-containing protein</fullName>
    </recommendedName>
</protein>
<keyword evidence="1" id="KW-0472">Membrane</keyword>
<feature type="transmembrane region" description="Helical" evidence="1">
    <location>
        <begin position="6"/>
        <end position="28"/>
    </location>
</feature>
<dbReference type="PANTHER" id="PTHR12277">
    <property type="entry name" value="ALPHA/BETA HYDROLASE DOMAIN-CONTAINING PROTEIN"/>
    <property type="match status" value="1"/>
</dbReference>
<name>A0A1H9WAU2_9BACI</name>
<organism evidence="3 4">
    <name type="scientific">Salisediminibacterium halotolerans</name>
    <dbReference type="NCBI Taxonomy" id="517425"/>
    <lineage>
        <taxon>Bacteria</taxon>
        <taxon>Bacillati</taxon>
        <taxon>Bacillota</taxon>
        <taxon>Bacilli</taxon>
        <taxon>Bacillales</taxon>
        <taxon>Bacillaceae</taxon>
        <taxon>Salisediminibacterium</taxon>
    </lineage>
</organism>
<evidence type="ECO:0000313" key="3">
    <source>
        <dbReference type="EMBL" id="SES31062.1"/>
    </source>
</evidence>
<dbReference type="InterPro" id="IPR029058">
    <property type="entry name" value="AB_hydrolase_fold"/>
</dbReference>
<dbReference type="RefSeq" id="WP_093074579.1">
    <property type="nucleotide sequence ID" value="NZ_FOGV01000031.1"/>
</dbReference>
<comment type="caution">
    <text evidence="3">The sequence shown here is derived from an EMBL/GenBank/DDBJ whole genome shotgun (WGS) entry which is preliminary data.</text>
</comment>
<keyword evidence="1" id="KW-1133">Transmembrane helix</keyword>
<feature type="domain" description="Serine aminopeptidase S33" evidence="2">
    <location>
        <begin position="85"/>
        <end position="182"/>
    </location>
</feature>
<dbReference type="OrthoDB" id="9777090at2"/>
<dbReference type="AlphaFoldDB" id="A0A1H9WAU2"/>